<dbReference type="EMBL" id="UINC01001051">
    <property type="protein sequence ID" value="SUZ69097.1"/>
    <property type="molecule type" value="Genomic_DNA"/>
</dbReference>
<reference evidence="1" key="1">
    <citation type="submission" date="2018-05" db="EMBL/GenBank/DDBJ databases">
        <authorList>
            <person name="Lanie J.A."/>
            <person name="Ng W.-L."/>
            <person name="Kazmierczak K.M."/>
            <person name="Andrzejewski T.M."/>
            <person name="Davidsen T.M."/>
            <person name="Wayne K.J."/>
            <person name="Tettelin H."/>
            <person name="Glass J.I."/>
            <person name="Rusch D."/>
            <person name="Podicherti R."/>
            <person name="Tsui H.-C.T."/>
            <person name="Winkler M.E."/>
        </authorList>
    </citation>
    <scope>NUCLEOTIDE SEQUENCE</scope>
</reference>
<evidence type="ECO:0000313" key="1">
    <source>
        <dbReference type="EMBL" id="SUZ69097.1"/>
    </source>
</evidence>
<name>A0A381PSQ1_9ZZZZ</name>
<accession>A0A381PSQ1</accession>
<protein>
    <submittedName>
        <fullName evidence="1">Uncharacterized protein</fullName>
    </submittedName>
</protein>
<dbReference type="AlphaFoldDB" id="A0A381PSQ1"/>
<sequence>MGIKANIPECITGSSLQAEIGSGTGVIITYIDKAAASIGCPLGSICLGIVAP</sequence>
<organism evidence="1">
    <name type="scientific">marine metagenome</name>
    <dbReference type="NCBI Taxonomy" id="408172"/>
    <lineage>
        <taxon>unclassified sequences</taxon>
        <taxon>metagenomes</taxon>
        <taxon>ecological metagenomes</taxon>
    </lineage>
</organism>
<proteinExistence type="predicted"/>
<gene>
    <name evidence="1" type="ORF">METZ01_LOCUS21951</name>
</gene>